<accession>A0A498JE37</accession>
<evidence type="ECO:0000313" key="1">
    <source>
        <dbReference type="EMBL" id="RXH91631.1"/>
    </source>
</evidence>
<comment type="caution">
    <text evidence="1">The sequence shown here is derived from an EMBL/GenBank/DDBJ whole genome shotgun (WGS) entry which is preliminary data.</text>
</comment>
<dbReference type="EMBL" id="RDQH01000334">
    <property type="protein sequence ID" value="RXH91631.1"/>
    <property type="molecule type" value="Genomic_DNA"/>
</dbReference>
<evidence type="ECO:0000313" key="2">
    <source>
        <dbReference type="Proteomes" id="UP000290289"/>
    </source>
</evidence>
<organism evidence="1 2">
    <name type="scientific">Malus domestica</name>
    <name type="common">Apple</name>
    <name type="synonym">Pyrus malus</name>
    <dbReference type="NCBI Taxonomy" id="3750"/>
    <lineage>
        <taxon>Eukaryota</taxon>
        <taxon>Viridiplantae</taxon>
        <taxon>Streptophyta</taxon>
        <taxon>Embryophyta</taxon>
        <taxon>Tracheophyta</taxon>
        <taxon>Spermatophyta</taxon>
        <taxon>Magnoliopsida</taxon>
        <taxon>eudicotyledons</taxon>
        <taxon>Gunneridae</taxon>
        <taxon>Pentapetalae</taxon>
        <taxon>rosids</taxon>
        <taxon>fabids</taxon>
        <taxon>Rosales</taxon>
        <taxon>Rosaceae</taxon>
        <taxon>Amygdaloideae</taxon>
        <taxon>Maleae</taxon>
        <taxon>Malus</taxon>
    </lineage>
</organism>
<name>A0A498JE37_MALDO</name>
<dbReference type="Proteomes" id="UP000290289">
    <property type="component" value="Chromosome 8"/>
</dbReference>
<dbReference type="AlphaFoldDB" id="A0A498JE37"/>
<keyword evidence="2" id="KW-1185">Reference proteome</keyword>
<reference evidence="1 2" key="1">
    <citation type="submission" date="2018-10" db="EMBL/GenBank/DDBJ databases">
        <title>A high-quality apple genome assembly.</title>
        <authorList>
            <person name="Hu J."/>
        </authorList>
    </citation>
    <scope>NUCLEOTIDE SEQUENCE [LARGE SCALE GENOMIC DNA]</scope>
    <source>
        <strain evidence="2">cv. HFTH1</strain>
        <tissue evidence="1">Young leaf</tissue>
    </source>
</reference>
<proteinExistence type="predicted"/>
<gene>
    <name evidence="1" type="ORF">DVH24_020654</name>
</gene>
<protein>
    <submittedName>
        <fullName evidence="1">Uncharacterized protein</fullName>
    </submittedName>
</protein>
<sequence>MTSSKFKLVGFVLKWVRVHLEKHGESASFCSGCLDVWTVTLNPETFVKPVKPVVDNIAYFYCSPDCCGFGVSVENSHPELRWFKVGNNPRENMLQELSKTNNAVQIQLLSSIHDAFQYIYDDNMVEAY</sequence>